<accession>A0A6S7I521</accession>
<dbReference type="PROSITE" id="PS50144">
    <property type="entry name" value="MATH"/>
    <property type="match status" value="1"/>
</dbReference>
<name>A0A6S7I521_PARCT</name>
<evidence type="ECO:0000313" key="2">
    <source>
        <dbReference type="EMBL" id="CAB4011753.1"/>
    </source>
</evidence>
<keyword evidence="2" id="KW-0378">Hydrolase</keyword>
<dbReference type="PANTHER" id="PTHR46236">
    <property type="entry name" value="TRAF-LIKE SUPERFAMILY PROTEIN"/>
    <property type="match status" value="1"/>
</dbReference>
<dbReference type="InterPro" id="IPR002083">
    <property type="entry name" value="MATH/TRAF_dom"/>
</dbReference>
<sequence>MPDAGLIRACFNTIPESWSCKATAQLVLVNQLLAEKSFKKEIKHRFFAKENDWGFSIFKNWNEILNTENGFLVNDTIIVEAHVVAEAPHGVA</sequence>
<evidence type="ECO:0000256" key="1">
    <source>
        <dbReference type="ARBA" id="ARBA00023054"/>
    </source>
</evidence>
<dbReference type="OrthoDB" id="289038at2759"/>
<organism evidence="2 3">
    <name type="scientific">Paramuricea clavata</name>
    <name type="common">Red gorgonian</name>
    <name type="synonym">Violescent sea-whip</name>
    <dbReference type="NCBI Taxonomy" id="317549"/>
    <lineage>
        <taxon>Eukaryota</taxon>
        <taxon>Metazoa</taxon>
        <taxon>Cnidaria</taxon>
        <taxon>Anthozoa</taxon>
        <taxon>Octocorallia</taxon>
        <taxon>Malacalcyonacea</taxon>
        <taxon>Plexauridae</taxon>
        <taxon>Paramuricea</taxon>
    </lineage>
</organism>
<dbReference type="Proteomes" id="UP001152795">
    <property type="component" value="Unassembled WGS sequence"/>
</dbReference>
<dbReference type="InterPro" id="IPR050804">
    <property type="entry name" value="MCC"/>
</dbReference>
<dbReference type="Pfam" id="PF22486">
    <property type="entry name" value="MATH_2"/>
    <property type="match status" value="1"/>
</dbReference>
<proteinExistence type="predicted"/>
<dbReference type="EMBL" id="CACRXK020007257">
    <property type="protein sequence ID" value="CAB4011753.1"/>
    <property type="molecule type" value="Genomic_DNA"/>
</dbReference>
<comment type="caution">
    <text evidence="2">The sequence shown here is derived from an EMBL/GenBank/DDBJ whole genome shotgun (WGS) entry which is preliminary data.</text>
</comment>
<dbReference type="SUPFAM" id="SSF49599">
    <property type="entry name" value="TRAF domain-like"/>
    <property type="match status" value="1"/>
</dbReference>
<dbReference type="AlphaFoldDB" id="A0A6S7I521"/>
<keyword evidence="3" id="KW-1185">Reference proteome</keyword>
<protein>
    <submittedName>
        <fullName evidence="2">Ubiquitin carboxyl-terminal hydrolase 7</fullName>
    </submittedName>
</protein>
<dbReference type="PANTHER" id="PTHR46236:SF35">
    <property type="entry name" value="MATH DOMAIN-CONTAINING PROTEIN"/>
    <property type="match status" value="1"/>
</dbReference>
<dbReference type="InterPro" id="IPR008974">
    <property type="entry name" value="TRAF-like"/>
</dbReference>
<keyword evidence="1" id="KW-0175">Coiled coil</keyword>
<dbReference type="GO" id="GO:0016787">
    <property type="term" value="F:hydrolase activity"/>
    <property type="evidence" value="ECO:0007669"/>
    <property type="project" value="UniProtKB-KW"/>
</dbReference>
<dbReference type="Gene3D" id="2.60.210.10">
    <property type="entry name" value="Apoptosis, Tumor Necrosis Factor Receptor Associated Protein 2, Chain A"/>
    <property type="match status" value="1"/>
</dbReference>
<reference evidence="2" key="1">
    <citation type="submission" date="2020-04" db="EMBL/GenBank/DDBJ databases">
        <authorList>
            <person name="Alioto T."/>
            <person name="Alioto T."/>
            <person name="Gomez Garrido J."/>
        </authorList>
    </citation>
    <scope>NUCLEOTIDE SEQUENCE</scope>
    <source>
        <strain evidence="2">A484AB</strain>
    </source>
</reference>
<gene>
    <name evidence="2" type="ORF">PACLA_8A078724</name>
</gene>
<evidence type="ECO:0000313" key="3">
    <source>
        <dbReference type="Proteomes" id="UP001152795"/>
    </source>
</evidence>